<accession>A0ABS6AIY2</accession>
<organism evidence="1 2">
    <name type="scientific">Paracoccus marinaquae</name>
    <dbReference type="NCBI Taxonomy" id="2841926"/>
    <lineage>
        <taxon>Bacteria</taxon>
        <taxon>Pseudomonadati</taxon>
        <taxon>Pseudomonadota</taxon>
        <taxon>Alphaproteobacteria</taxon>
        <taxon>Rhodobacterales</taxon>
        <taxon>Paracoccaceae</taxon>
        <taxon>Paracoccus</taxon>
    </lineage>
</organism>
<dbReference type="Proteomes" id="UP001166191">
    <property type="component" value="Unassembled WGS sequence"/>
</dbReference>
<dbReference type="EMBL" id="JAHKNG010000008">
    <property type="protein sequence ID" value="MBU3029857.1"/>
    <property type="molecule type" value="Genomic_DNA"/>
</dbReference>
<dbReference type="RefSeq" id="WP_216032534.1">
    <property type="nucleotide sequence ID" value="NZ_JAHKNG010000008.1"/>
</dbReference>
<evidence type="ECO:0000313" key="2">
    <source>
        <dbReference type="Proteomes" id="UP001166191"/>
    </source>
</evidence>
<reference evidence="1" key="1">
    <citation type="submission" date="2021-06" db="EMBL/GenBank/DDBJ databases">
        <title>Paracoccus bacterium XHP0099 sp. nov., isolated from the surface waters of the Yellow Sea.</title>
        <authorList>
            <person name="Xue H."/>
            <person name="Zhang D."/>
        </authorList>
    </citation>
    <scope>NUCLEOTIDE SEQUENCE</scope>
    <source>
        <strain evidence="1">XHP0099</strain>
    </source>
</reference>
<comment type="caution">
    <text evidence="1">The sequence shown here is derived from an EMBL/GenBank/DDBJ whole genome shotgun (WGS) entry which is preliminary data.</text>
</comment>
<proteinExistence type="predicted"/>
<sequence length="73" mass="7849">MIVIPANPDKPRLRLGAALAAPFVAIGKFLVSMAEAGPQMRAIERLNRISDADLAARGLTRDGEIRRILRVGA</sequence>
<name>A0ABS6AIY2_9RHOB</name>
<keyword evidence="2" id="KW-1185">Reference proteome</keyword>
<evidence type="ECO:0008006" key="3">
    <source>
        <dbReference type="Google" id="ProtNLM"/>
    </source>
</evidence>
<gene>
    <name evidence="1" type="ORF">KNW02_06950</name>
</gene>
<protein>
    <recommendedName>
        <fullName evidence="3">DUF1127 domain-containing protein</fullName>
    </recommendedName>
</protein>
<evidence type="ECO:0000313" key="1">
    <source>
        <dbReference type="EMBL" id="MBU3029857.1"/>
    </source>
</evidence>